<dbReference type="InterPro" id="IPR017107">
    <property type="entry name" value="AP1_complex_gsu"/>
</dbReference>
<evidence type="ECO:0000256" key="15">
    <source>
        <dbReference type="ARBA" id="ARBA00076166"/>
    </source>
</evidence>
<evidence type="ECO:0000256" key="13">
    <source>
        <dbReference type="ARBA" id="ARBA00054430"/>
    </source>
</evidence>
<reference evidence="22" key="1">
    <citation type="submission" date="2025-08" db="UniProtKB">
        <authorList>
            <consortium name="Ensembl"/>
        </authorList>
    </citation>
    <scope>IDENTIFICATION</scope>
</reference>
<dbReference type="AlphaFoldDB" id="A0A8C5T9M2"/>
<dbReference type="Pfam" id="PF02883">
    <property type="entry name" value="Alpha_adaptinC2"/>
    <property type="match status" value="1"/>
</dbReference>
<evidence type="ECO:0000256" key="17">
    <source>
        <dbReference type="ARBA" id="ARBA00079742"/>
    </source>
</evidence>
<organism evidence="22 23">
    <name type="scientific">Malurus cyaneus samueli</name>
    <dbReference type="NCBI Taxonomy" id="2593467"/>
    <lineage>
        <taxon>Eukaryota</taxon>
        <taxon>Metazoa</taxon>
        <taxon>Chordata</taxon>
        <taxon>Craniata</taxon>
        <taxon>Vertebrata</taxon>
        <taxon>Euteleostomi</taxon>
        <taxon>Archelosauria</taxon>
        <taxon>Archosauria</taxon>
        <taxon>Dinosauria</taxon>
        <taxon>Saurischia</taxon>
        <taxon>Theropoda</taxon>
        <taxon>Coelurosauria</taxon>
        <taxon>Aves</taxon>
        <taxon>Neognathae</taxon>
        <taxon>Neoaves</taxon>
        <taxon>Telluraves</taxon>
        <taxon>Australaves</taxon>
        <taxon>Passeriformes</taxon>
        <taxon>Meliphagoidea</taxon>
        <taxon>Maluridae</taxon>
        <taxon>Malurus</taxon>
    </lineage>
</organism>
<dbReference type="InterPro" id="IPR008152">
    <property type="entry name" value="Clathrin_a/b/g-adaptin_app_Ig"/>
</dbReference>
<keyword evidence="9" id="KW-0472">Membrane</keyword>
<dbReference type="Gene3D" id="1.25.10.10">
    <property type="entry name" value="Leucine-rich Repeat Variant"/>
    <property type="match status" value="1"/>
</dbReference>
<dbReference type="SUPFAM" id="SSF48371">
    <property type="entry name" value="ARM repeat"/>
    <property type="match status" value="1"/>
</dbReference>
<evidence type="ECO:0000256" key="19">
    <source>
        <dbReference type="ARBA" id="ARBA00081508"/>
    </source>
</evidence>
<dbReference type="FunFam" id="2.60.40.1230:FF:000002">
    <property type="entry name" value="AP-1 complex subunit gamma"/>
    <property type="match status" value="1"/>
</dbReference>
<keyword evidence="8" id="KW-0333">Golgi apparatus</keyword>
<comment type="similarity">
    <text evidence="4">Belongs to the adaptor complexes large subunit family.</text>
</comment>
<dbReference type="GO" id="GO:0006886">
    <property type="term" value="P:intracellular protein transport"/>
    <property type="evidence" value="ECO:0007669"/>
    <property type="project" value="InterPro"/>
</dbReference>
<evidence type="ECO:0000256" key="20">
    <source>
        <dbReference type="SAM" id="MobiDB-lite"/>
    </source>
</evidence>
<feature type="region of interest" description="Disordered" evidence="20">
    <location>
        <begin position="478"/>
        <end position="497"/>
    </location>
</feature>
<evidence type="ECO:0000256" key="1">
    <source>
        <dbReference type="ARBA" id="ARBA00004145"/>
    </source>
</evidence>
<evidence type="ECO:0000313" key="23">
    <source>
        <dbReference type="Proteomes" id="UP000694560"/>
    </source>
</evidence>
<reference evidence="22" key="2">
    <citation type="submission" date="2025-09" db="UniProtKB">
        <authorList>
            <consortium name="Ensembl"/>
        </authorList>
    </citation>
    <scope>IDENTIFICATION</scope>
</reference>
<dbReference type="InterPro" id="IPR016024">
    <property type="entry name" value="ARM-type_fold"/>
</dbReference>
<evidence type="ECO:0000256" key="18">
    <source>
        <dbReference type="ARBA" id="ARBA00081360"/>
    </source>
</evidence>
<dbReference type="InterPro" id="IPR008153">
    <property type="entry name" value="GAE_dom"/>
</dbReference>
<dbReference type="InterPro" id="IPR050840">
    <property type="entry name" value="Adaptor_Complx_Large_Subunit"/>
</dbReference>
<dbReference type="GO" id="GO:0005905">
    <property type="term" value="C:clathrin-coated pit"/>
    <property type="evidence" value="ECO:0007669"/>
    <property type="project" value="UniProtKB-KW"/>
</dbReference>
<dbReference type="GO" id="GO:0048471">
    <property type="term" value="C:perinuclear region of cytoplasm"/>
    <property type="evidence" value="ECO:0007669"/>
    <property type="project" value="UniProtKB-SubCell"/>
</dbReference>
<keyword evidence="11" id="KW-0968">Cytoplasmic vesicle</keyword>
<accession>A0A8C5T9M2</accession>
<dbReference type="Proteomes" id="UP000694560">
    <property type="component" value="Unplaced"/>
</dbReference>
<keyword evidence="7" id="KW-0653">Protein transport</keyword>
<dbReference type="PIRSF" id="PIRSF037094">
    <property type="entry name" value="AP1_complex_gamma"/>
    <property type="match status" value="1"/>
</dbReference>
<dbReference type="InterPro" id="IPR002553">
    <property type="entry name" value="Clathrin/coatomer_adapt-like_N"/>
</dbReference>
<evidence type="ECO:0000256" key="7">
    <source>
        <dbReference type="ARBA" id="ARBA00022927"/>
    </source>
</evidence>
<dbReference type="PANTHER" id="PTHR22780">
    <property type="entry name" value="ADAPTIN, ALPHA/GAMMA/EPSILON"/>
    <property type="match status" value="1"/>
</dbReference>
<dbReference type="InterPro" id="IPR011989">
    <property type="entry name" value="ARM-like"/>
</dbReference>
<evidence type="ECO:0000256" key="16">
    <source>
        <dbReference type="ARBA" id="ARBA00078121"/>
    </source>
</evidence>
<evidence type="ECO:0000256" key="2">
    <source>
        <dbReference type="ARBA" id="ARBA00004555"/>
    </source>
</evidence>
<name>A0A8C5T9M2_9PASS</name>
<dbReference type="Ensembl" id="ENSMCST00000003325.1">
    <property type="protein sequence ID" value="ENSMCSP00000003254.1"/>
    <property type="gene ID" value="ENSMCSG00000002306.1"/>
</dbReference>
<dbReference type="SUPFAM" id="SSF49348">
    <property type="entry name" value="Clathrin adaptor appendage domain"/>
    <property type="match status" value="1"/>
</dbReference>
<evidence type="ECO:0000256" key="12">
    <source>
        <dbReference type="ARBA" id="ARBA00037878"/>
    </source>
</evidence>
<evidence type="ECO:0000256" key="14">
    <source>
        <dbReference type="ARBA" id="ARBA00067984"/>
    </source>
</evidence>
<proteinExistence type="inferred from homology"/>
<dbReference type="InterPro" id="IPR013041">
    <property type="entry name" value="Clathrin_app_Ig-like_sf"/>
</dbReference>
<evidence type="ECO:0000256" key="8">
    <source>
        <dbReference type="ARBA" id="ARBA00023034"/>
    </source>
</evidence>
<evidence type="ECO:0000259" key="21">
    <source>
        <dbReference type="PROSITE" id="PS50180"/>
    </source>
</evidence>
<dbReference type="FunFam" id="1.25.10.10:FF:000030">
    <property type="entry name" value="AP-1 complex subunit gamma"/>
    <property type="match status" value="1"/>
</dbReference>
<evidence type="ECO:0000256" key="4">
    <source>
        <dbReference type="ARBA" id="ARBA00006613"/>
    </source>
</evidence>
<keyword evidence="5" id="KW-0813">Transport</keyword>
<evidence type="ECO:0000256" key="10">
    <source>
        <dbReference type="ARBA" id="ARBA00023176"/>
    </source>
</evidence>
<keyword evidence="23" id="KW-1185">Reference proteome</keyword>
<dbReference type="GO" id="GO:0030121">
    <property type="term" value="C:AP-1 adaptor complex"/>
    <property type="evidence" value="ECO:0007669"/>
    <property type="project" value="InterPro"/>
</dbReference>
<dbReference type="SMART" id="SM00809">
    <property type="entry name" value="Alpha_adaptinC2"/>
    <property type="match status" value="1"/>
</dbReference>
<comment type="subcellular location">
    <subcellularLocation>
        <location evidence="3">Cytoplasm</location>
        <location evidence="3">Perinuclear region</location>
    </subcellularLocation>
    <subcellularLocation>
        <location evidence="1">Cytoplasmic vesicle</location>
        <location evidence="1">Clathrin-coated vesicle membrane</location>
        <topology evidence="1">Peripheral membrane protein</topology>
        <orientation evidence="1">Cytoplasmic side</orientation>
    </subcellularLocation>
    <subcellularLocation>
        <location evidence="2">Golgi apparatus</location>
    </subcellularLocation>
    <subcellularLocation>
        <location evidence="12">Membrane</location>
        <location evidence="12">Coated pit</location>
    </subcellularLocation>
</comment>
<sequence length="638" mass="71164">MGSSEMCRDLAGEVEKLLKTSNSYLRKKAALCAVHVIRKVPELMEMFLPATKNLLNEKNHGVLHTSVVLLTEMCERSPDMLAHFRKLVPQLVRILKNLIMSGYSPEHDVSGISDPFLQVRILRLLRILGRNDDDSSEAMNDILAQVATNTETSKNVGNAILYETVLTIMDIKSESGLRVLAINILGRFLLNNDKNIRYVALTSLLKTVQTDHNAVQRHRSTIVDCLKDLDVSIKRRAMELSFALVNGNNVRGMMKELLYFLDSCEPEFKADCASGIFLAAEKYAPSKRWHIDTIMRVLTTAGSYVRDDAVPNLIQLITNSVEMHAYTVQRLYKAILGDYSQQSLVQVASWCIGEYGDLLVSGQCEEEEPIQVTEDEVLDILESVLISNMSASVTRGYALTAIMKLSTRFTCTVNRIKKVVSIYGSSIDVELQQRAVEYNALFKKYDHMRPALLERMPVMEKVTTNGPAEIVQTNGETETAVLETKPPPSGLQPANQVTETDPGVISRFCRSAVSLFPAGIPSITAYNKNGLKIDFTFERSNTNPSVTVITIQASNSTELDMTDFVFQAAVPKTFQLQLLSPSSSVIPAFNSGTITQVIKVLNPQKQQLRMRIKLTYNHKGSAMQDLAEVNNFPPQSWQ</sequence>
<dbReference type="Gene3D" id="2.60.40.1230">
    <property type="match status" value="1"/>
</dbReference>
<keyword evidence="10" id="KW-0168">Coated pit</keyword>
<dbReference type="PROSITE" id="PS50180">
    <property type="entry name" value="GAE"/>
    <property type="match status" value="1"/>
</dbReference>
<dbReference type="Pfam" id="PF01602">
    <property type="entry name" value="Adaptin_N"/>
    <property type="match status" value="1"/>
</dbReference>
<evidence type="ECO:0000256" key="9">
    <source>
        <dbReference type="ARBA" id="ARBA00023136"/>
    </source>
</evidence>
<evidence type="ECO:0000256" key="6">
    <source>
        <dbReference type="ARBA" id="ARBA00022490"/>
    </source>
</evidence>
<evidence type="ECO:0000313" key="22">
    <source>
        <dbReference type="Ensembl" id="ENSMCSP00000003254.1"/>
    </source>
</evidence>
<keyword evidence="6" id="KW-0963">Cytoplasm</keyword>
<feature type="domain" description="GAE" evidence="21">
    <location>
        <begin position="518"/>
        <end position="633"/>
    </location>
</feature>
<dbReference type="GO" id="GO:0016192">
    <property type="term" value="P:vesicle-mediated transport"/>
    <property type="evidence" value="ECO:0007669"/>
    <property type="project" value="InterPro"/>
</dbReference>
<evidence type="ECO:0000256" key="5">
    <source>
        <dbReference type="ARBA" id="ARBA00022448"/>
    </source>
</evidence>
<protein>
    <recommendedName>
        <fullName evidence="14">AP-1 complex subunit gamma-1</fullName>
    </recommendedName>
    <alternativeName>
        <fullName evidence="15">Adaptor protein complex AP-1 subunit gamma-1</fullName>
    </alternativeName>
    <alternativeName>
        <fullName evidence="18">Adaptor-related protein complex 1 subunit gamma-1</fullName>
    </alternativeName>
    <alternativeName>
        <fullName evidence="16">Clathrin assembly protein complex 1 gamma-1 large chain</fullName>
    </alternativeName>
    <alternativeName>
        <fullName evidence="17">Gamma1-adaptin</fullName>
    </alternativeName>
    <alternativeName>
        <fullName evidence="19">Golgi adaptor HA1/AP1 adaptin subunit gamma-1</fullName>
    </alternativeName>
</protein>
<comment type="function">
    <text evidence="13">Subunit of clathrin-associated adaptor protein complex 1 that plays a role in protein sorting in the late-Golgi/trans-Golgi network (TGN) and/or endosomes. The AP complexes mediate both the recruitment of clathrin to membranes and the recognition of sorting signals within the cytosolic tails of transmembrane cargo molecules. In association with AFTPH/aftiphilin in the aftiphilin/p200/gamma-synergin complex, involved in the trafficking of transferrin from early to recycling endosomes, and the membrane trafficking of furin and the lysosomal enzyme cathepsin D between the trans-Golgi network (TGN) and endosomes.</text>
</comment>
<evidence type="ECO:0000256" key="3">
    <source>
        <dbReference type="ARBA" id="ARBA00004556"/>
    </source>
</evidence>
<evidence type="ECO:0000256" key="11">
    <source>
        <dbReference type="ARBA" id="ARBA00023329"/>
    </source>
</evidence>